<dbReference type="AlphaFoldDB" id="A0A9D1K8X5"/>
<reference evidence="1" key="1">
    <citation type="submission" date="2020-10" db="EMBL/GenBank/DDBJ databases">
        <authorList>
            <person name="Gilroy R."/>
        </authorList>
    </citation>
    <scope>NUCLEOTIDE SEQUENCE</scope>
    <source>
        <strain evidence="1">ChiHecec3B27-6122</strain>
    </source>
</reference>
<dbReference type="InterPro" id="IPR029058">
    <property type="entry name" value="AB_hydrolase_fold"/>
</dbReference>
<dbReference type="InterPro" id="IPR024499">
    <property type="entry name" value="Mbeg1-like"/>
</dbReference>
<protein>
    <submittedName>
        <fullName evidence="1">DUF2974 domain-containing protein</fullName>
    </submittedName>
</protein>
<sequence>MPNALDYIDWRGDIPFSVSPFNEVDNLLICKLVSLDLTDIVPSEGERSIQEAAQGYFDKFGEEDVRRGVLLAPGAVTMLKKMLLAPRFQGLRLRDFVYHVDRKAEKQFSAMTIVLPDGTRYIAFRGTDDNLVAWKEDFNMGSLDAVPAQTDAASYLMRAAWRFDGNMRVGGHSKGGNLAVYAAMHNPEELQERILDIYNNDGPGFREPVRDLPEYRRIAPKIHTLVPQYSLVGVLLSHDADFEIVESTETGISAHNGFTWEVRRTGFVRCEDFAFRSRVFNDAIHGWADGLDLQQRQELTDAVFGALEATGAVTLTDLTEQKVRKALTAAKDLFGDEDQRELFMDSMELLFKEYAASAKRALPLGRLRRRRKTQERED</sequence>
<dbReference type="SUPFAM" id="SSF53474">
    <property type="entry name" value="alpha/beta-Hydrolases"/>
    <property type="match status" value="1"/>
</dbReference>
<organism evidence="1 2">
    <name type="scientific">Candidatus Scatomorpha pullistercoris</name>
    <dbReference type="NCBI Taxonomy" id="2840929"/>
    <lineage>
        <taxon>Bacteria</taxon>
        <taxon>Bacillati</taxon>
        <taxon>Bacillota</taxon>
        <taxon>Clostridia</taxon>
        <taxon>Eubacteriales</taxon>
        <taxon>Candidatus Scatomorpha</taxon>
    </lineage>
</organism>
<comment type="caution">
    <text evidence="1">The sequence shown here is derived from an EMBL/GenBank/DDBJ whole genome shotgun (WGS) entry which is preliminary data.</text>
</comment>
<proteinExistence type="predicted"/>
<evidence type="ECO:0000313" key="1">
    <source>
        <dbReference type="EMBL" id="HIS97809.1"/>
    </source>
</evidence>
<gene>
    <name evidence="1" type="ORF">IAD42_07540</name>
</gene>
<accession>A0A9D1K8X5</accession>
<evidence type="ECO:0000313" key="2">
    <source>
        <dbReference type="Proteomes" id="UP000886876"/>
    </source>
</evidence>
<name>A0A9D1K8X5_9FIRM</name>
<dbReference type="Proteomes" id="UP000886876">
    <property type="component" value="Unassembled WGS sequence"/>
</dbReference>
<dbReference type="Pfam" id="PF11187">
    <property type="entry name" value="Mbeg1-like"/>
    <property type="match status" value="1"/>
</dbReference>
<dbReference type="EMBL" id="DVJS01000187">
    <property type="protein sequence ID" value="HIS97809.1"/>
    <property type="molecule type" value="Genomic_DNA"/>
</dbReference>
<reference evidence="1" key="2">
    <citation type="journal article" date="2021" name="PeerJ">
        <title>Extensive microbial diversity within the chicken gut microbiome revealed by metagenomics and culture.</title>
        <authorList>
            <person name="Gilroy R."/>
            <person name="Ravi A."/>
            <person name="Getino M."/>
            <person name="Pursley I."/>
            <person name="Horton D.L."/>
            <person name="Alikhan N.F."/>
            <person name="Baker D."/>
            <person name="Gharbi K."/>
            <person name="Hall N."/>
            <person name="Watson M."/>
            <person name="Adriaenssens E.M."/>
            <person name="Foster-Nyarko E."/>
            <person name="Jarju S."/>
            <person name="Secka A."/>
            <person name="Antonio M."/>
            <person name="Oren A."/>
            <person name="Chaudhuri R.R."/>
            <person name="La Ragione R."/>
            <person name="Hildebrand F."/>
            <person name="Pallen M.J."/>
        </authorList>
    </citation>
    <scope>NUCLEOTIDE SEQUENCE</scope>
    <source>
        <strain evidence="1">ChiHecec3B27-6122</strain>
    </source>
</reference>